<gene>
    <name evidence="1" type="ORF">GMOD_00008837</name>
</gene>
<proteinExistence type="predicted"/>
<dbReference type="Proteomes" id="UP000265663">
    <property type="component" value="Unassembled WGS sequence"/>
</dbReference>
<sequence length="26" mass="3139">MLIEDVSNGTYTQKEEGYWKLRFCAR</sequence>
<protein>
    <submittedName>
        <fullName evidence="1">Kinesin light chain 3</fullName>
    </submittedName>
</protein>
<organism evidence="1 2">
    <name type="scientific">Pyrenophora seminiperda CCB06</name>
    <dbReference type="NCBI Taxonomy" id="1302712"/>
    <lineage>
        <taxon>Eukaryota</taxon>
        <taxon>Fungi</taxon>
        <taxon>Dikarya</taxon>
        <taxon>Ascomycota</taxon>
        <taxon>Pezizomycotina</taxon>
        <taxon>Dothideomycetes</taxon>
        <taxon>Pleosporomycetidae</taxon>
        <taxon>Pleosporales</taxon>
        <taxon>Pleosporineae</taxon>
        <taxon>Pleosporaceae</taxon>
        <taxon>Pyrenophora</taxon>
    </lineage>
</organism>
<dbReference type="EMBL" id="KE747823">
    <property type="protein sequence ID" value="RMZ69902.1"/>
    <property type="molecule type" value="Genomic_DNA"/>
</dbReference>
<keyword evidence="2" id="KW-1185">Reference proteome</keyword>
<dbReference type="AlphaFoldDB" id="A0A3M7M607"/>
<evidence type="ECO:0000313" key="2">
    <source>
        <dbReference type="Proteomes" id="UP000265663"/>
    </source>
</evidence>
<accession>A0A3M7M607</accession>
<evidence type="ECO:0000313" key="1">
    <source>
        <dbReference type="EMBL" id="RMZ69902.1"/>
    </source>
</evidence>
<reference evidence="1 2" key="1">
    <citation type="journal article" date="2014" name="PLoS ONE">
        <title>De novo Genome Assembly of the Fungal Plant Pathogen Pyrenophora semeniperda.</title>
        <authorList>
            <person name="Soliai M.M."/>
            <person name="Meyer S.E."/>
            <person name="Udall J.A."/>
            <person name="Elzinga D.E."/>
            <person name="Hermansen R.A."/>
            <person name="Bodily P.M."/>
            <person name="Hart A.A."/>
            <person name="Coleman C.E."/>
        </authorList>
    </citation>
    <scope>NUCLEOTIDE SEQUENCE [LARGE SCALE GENOMIC DNA]</scope>
    <source>
        <strain evidence="1 2">CCB06</strain>
        <tissue evidence="1">Mycelium</tissue>
    </source>
</reference>
<name>A0A3M7M607_9PLEO</name>